<evidence type="ECO:0000313" key="2">
    <source>
        <dbReference type="Proteomes" id="UP000176322"/>
    </source>
</evidence>
<accession>A0A1F6BXY1</accession>
<evidence type="ECO:0000313" key="1">
    <source>
        <dbReference type="EMBL" id="OGG41770.1"/>
    </source>
</evidence>
<name>A0A1F6BXY1_9BACT</name>
<dbReference type="AlphaFoldDB" id="A0A1F6BXY1"/>
<dbReference type="Proteomes" id="UP000176322">
    <property type="component" value="Unassembled WGS sequence"/>
</dbReference>
<dbReference type="STRING" id="1798475.A2837_00970"/>
<organism evidence="1 2">
    <name type="scientific">Candidatus Kaiserbacteria bacterium RIFCSPHIGHO2_01_FULL_46_22</name>
    <dbReference type="NCBI Taxonomy" id="1798475"/>
    <lineage>
        <taxon>Bacteria</taxon>
        <taxon>Candidatus Kaiseribacteriota</taxon>
    </lineage>
</organism>
<comment type="caution">
    <text evidence="1">The sequence shown here is derived from an EMBL/GenBank/DDBJ whole genome shotgun (WGS) entry which is preliminary data.</text>
</comment>
<gene>
    <name evidence="1" type="ORF">A2837_00970</name>
</gene>
<reference evidence="1 2" key="1">
    <citation type="journal article" date="2016" name="Nat. Commun.">
        <title>Thousands of microbial genomes shed light on interconnected biogeochemical processes in an aquifer system.</title>
        <authorList>
            <person name="Anantharaman K."/>
            <person name="Brown C.T."/>
            <person name="Hug L.A."/>
            <person name="Sharon I."/>
            <person name="Castelle C.J."/>
            <person name="Probst A.J."/>
            <person name="Thomas B.C."/>
            <person name="Singh A."/>
            <person name="Wilkins M.J."/>
            <person name="Karaoz U."/>
            <person name="Brodie E.L."/>
            <person name="Williams K.H."/>
            <person name="Hubbard S.S."/>
            <person name="Banfield J.F."/>
        </authorList>
    </citation>
    <scope>NUCLEOTIDE SEQUENCE [LARGE SCALE GENOMIC DNA]</scope>
</reference>
<dbReference type="EMBL" id="MFKO01000002">
    <property type="protein sequence ID" value="OGG41770.1"/>
    <property type="molecule type" value="Genomic_DNA"/>
</dbReference>
<protein>
    <submittedName>
        <fullName evidence="1">Uncharacterized protein</fullName>
    </submittedName>
</protein>
<proteinExistence type="predicted"/>
<sequence>MDWINVRPLSKPEKLADVAMAPLMRVISGAPSEVPQSTHRWNNAKLDAEICSSFRDDCMVEIAGDPAAKRMWYGSLPLFHLPILGGWKRYVVLQSERPHIKWYVGWITQEVCGYSRIPSLGATRSLIGPGNVKFFGLNAAGLQIPIRMVGEGKIGDGGEWRNLPLR</sequence>